<dbReference type="SUPFAM" id="SSF50891">
    <property type="entry name" value="Cyclophilin-like"/>
    <property type="match status" value="2"/>
</dbReference>
<dbReference type="Gene3D" id="2.40.100.10">
    <property type="entry name" value="Cyclophilin-like"/>
    <property type="match status" value="2"/>
</dbReference>
<dbReference type="NCBIfam" id="TIGR00370">
    <property type="entry name" value="5-oxoprolinase subunit PxpB"/>
    <property type="match status" value="1"/>
</dbReference>
<dbReference type="InterPro" id="IPR052708">
    <property type="entry name" value="PxpC"/>
</dbReference>
<dbReference type="EC" id="3.5.2.9" evidence="6"/>
<proteinExistence type="predicted"/>
<keyword evidence="3" id="KW-0067">ATP-binding</keyword>
<dbReference type="Pfam" id="PF02682">
    <property type="entry name" value="CT_C_D"/>
    <property type="match status" value="1"/>
</dbReference>
<accession>A0A7G5XLF7</accession>
<dbReference type="NCBIfam" id="TIGR00724">
    <property type="entry name" value="urea_amlyse_rel"/>
    <property type="match status" value="1"/>
</dbReference>
<feature type="domain" description="Carboxyltransferase" evidence="5">
    <location>
        <begin position="281"/>
        <end position="570"/>
    </location>
</feature>
<dbReference type="Proteomes" id="UP000515344">
    <property type="component" value="Chromosome"/>
</dbReference>
<dbReference type="KEGG" id="lacs:H4075_09100"/>
<dbReference type="Pfam" id="PF02626">
    <property type="entry name" value="CT_A_B"/>
    <property type="match status" value="1"/>
</dbReference>
<dbReference type="RefSeq" id="WP_182806104.1">
    <property type="nucleotide sequence ID" value="NZ_CP060007.1"/>
</dbReference>
<dbReference type="InterPro" id="IPR003833">
    <property type="entry name" value="CT_C_D"/>
</dbReference>
<evidence type="ECO:0000256" key="2">
    <source>
        <dbReference type="ARBA" id="ARBA00022801"/>
    </source>
</evidence>
<organism evidence="6 7">
    <name type="scientific">Lacibacter sediminis</name>
    <dbReference type="NCBI Taxonomy" id="2760713"/>
    <lineage>
        <taxon>Bacteria</taxon>
        <taxon>Pseudomonadati</taxon>
        <taxon>Bacteroidota</taxon>
        <taxon>Chitinophagia</taxon>
        <taxon>Chitinophagales</taxon>
        <taxon>Chitinophagaceae</taxon>
        <taxon>Lacibacter</taxon>
    </lineage>
</organism>
<dbReference type="GO" id="GO:0017168">
    <property type="term" value="F:5-oxoprolinase (ATP-hydrolyzing) activity"/>
    <property type="evidence" value="ECO:0007669"/>
    <property type="project" value="UniProtKB-EC"/>
</dbReference>
<evidence type="ECO:0000259" key="5">
    <source>
        <dbReference type="SMART" id="SM00797"/>
    </source>
</evidence>
<evidence type="ECO:0000256" key="3">
    <source>
        <dbReference type="ARBA" id="ARBA00022840"/>
    </source>
</evidence>
<evidence type="ECO:0000313" key="7">
    <source>
        <dbReference type="Proteomes" id="UP000515344"/>
    </source>
</evidence>
<gene>
    <name evidence="6" type="primary">pxpB</name>
    <name evidence="6" type="ORF">H4075_09100</name>
</gene>
<name>A0A7G5XLF7_9BACT</name>
<protein>
    <submittedName>
        <fullName evidence="6">5-oxoprolinase subunit PxpB</fullName>
        <ecNumber evidence="6">3.5.2.9</ecNumber>
    </submittedName>
</protein>
<dbReference type="GO" id="GO:0005524">
    <property type="term" value="F:ATP binding"/>
    <property type="evidence" value="ECO:0007669"/>
    <property type="project" value="UniProtKB-KW"/>
</dbReference>
<evidence type="ECO:0000313" key="6">
    <source>
        <dbReference type="EMBL" id="QNA46310.1"/>
    </source>
</evidence>
<feature type="domain" description="Carboxyltransferase" evidence="4">
    <location>
        <begin position="4"/>
        <end position="212"/>
    </location>
</feature>
<dbReference type="Gene3D" id="3.30.1360.40">
    <property type="match status" value="1"/>
</dbReference>
<evidence type="ECO:0000256" key="1">
    <source>
        <dbReference type="ARBA" id="ARBA00022741"/>
    </source>
</evidence>
<dbReference type="PANTHER" id="PTHR43309:SF5">
    <property type="entry name" value="5-OXOPROLINASE SUBUNIT C"/>
    <property type="match status" value="1"/>
</dbReference>
<evidence type="ECO:0000259" key="4">
    <source>
        <dbReference type="SMART" id="SM00796"/>
    </source>
</evidence>
<keyword evidence="7" id="KW-1185">Reference proteome</keyword>
<dbReference type="InterPro" id="IPR010016">
    <property type="entry name" value="PxpB"/>
</dbReference>
<dbReference type="SUPFAM" id="SSF160467">
    <property type="entry name" value="PH0987 N-terminal domain-like"/>
    <property type="match status" value="1"/>
</dbReference>
<dbReference type="InterPro" id="IPR029000">
    <property type="entry name" value="Cyclophilin-like_dom_sf"/>
</dbReference>
<reference evidence="7" key="1">
    <citation type="submission" date="2020-08" db="EMBL/GenBank/DDBJ databases">
        <title>Lacibacter sp. S13-6-6 genome sequencing.</title>
        <authorList>
            <person name="Jin L."/>
        </authorList>
    </citation>
    <scope>NUCLEOTIDE SEQUENCE [LARGE SCALE GENOMIC DNA]</scope>
    <source>
        <strain evidence="7">S13-6-6</strain>
    </source>
</reference>
<dbReference type="InterPro" id="IPR003778">
    <property type="entry name" value="CT_A_B"/>
</dbReference>
<sequence>MQHFRFIPVNESSLLISFGDVIHEEVHAHVMKAKAVIEANPFPGFVETVPAYTSLSVYYNPVEVEKKNETVTETVLQTLQQLLEPDFAEQITPTGTLVELPVCYDHHLAPDLTASAESLNLSVEELITIHSGKTYKVFMIGFTPGFPYMGTVDERIFTQRKIQPRLKVEPGSVAVAGNQTGIYPFATPGGWNIIGRTPLLLFDRNRSNPFLLKAGDEVKFKSITKDEFEKYDTSDSFVGRDTQNVINRPTKASDEKKQILHIEQCGFLTTLQDTGRSNYLQFGVSKGGAMDVHAAQLANTLIGNETTAAVLEITQSPHRFRFIRDTLLAFTGGGLQPQLQETLLPINQPLFIPAGTSVECKQQLPGFRLYMAVAGGFEAEQFLNSYSTDLLVKAGGYQGRALRKEDVLMQHNELTILQQRLLKVLKAGALVEINHELPTTTSNRIRVLPGVEWNYLDDTSAQLFSQTSFTIGPQSSRMGYRLNEKILKPGRACEIISSPVTQGSIQLTPSGEMIILMADAQTVGGYPRIAQVCSVDLSLLAQKKPGDKIQFQIVSLQEAEQLYMKRVDDLKRVKEVLQSVIK</sequence>
<dbReference type="EMBL" id="CP060007">
    <property type="protein sequence ID" value="QNA46310.1"/>
    <property type="molecule type" value="Genomic_DNA"/>
</dbReference>
<keyword evidence="2 6" id="KW-0378">Hydrolase</keyword>
<dbReference type="PANTHER" id="PTHR43309">
    <property type="entry name" value="5-OXOPROLINASE SUBUNIT C"/>
    <property type="match status" value="1"/>
</dbReference>
<dbReference type="SMART" id="SM00796">
    <property type="entry name" value="AHS1"/>
    <property type="match status" value="1"/>
</dbReference>
<dbReference type="AlphaFoldDB" id="A0A7G5XLF7"/>
<keyword evidence="1" id="KW-0547">Nucleotide-binding</keyword>
<dbReference type="SMART" id="SM00797">
    <property type="entry name" value="AHS2"/>
    <property type="match status" value="1"/>
</dbReference>